<evidence type="ECO:0000256" key="3">
    <source>
        <dbReference type="ARBA" id="ARBA00022723"/>
    </source>
</evidence>
<feature type="signal peptide" evidence="7">
    <location>
        <begin position="1"/>
        <end position="20"/>
    </location>
</feature>
<dbReference type="GO" id="GO:0004559">
    <property type="term" value="F:alpha-mannosidase activity"/>
    <property type="evidence" value="ECO:0007669"/>
    <property type="project" value="InterPro"/>
</dbReference>
<dbReference type="GO" id="GO:0005764">
    <property type="term" value="C:lysosome"/>
    <property type="evidence" value="ECO:0007669"/>
    <property type="project" value="TreeGrafter"/>
</dbReference>
<dbReference type="Gene3D" id="2.60.40.1180">
    <property type="entry name" value="Golgi alpha-mannosidase II"/>
    <property type="match status" value="1"/>
</dbReference>
<dbReference type="InterPro" id="IPR028995">
    <property type="entry name" value="Glyco_hydro_57/38_cen_sf"/>
</dbReference>
<organism evidence="9 10">
    <name type="scientific">Aphanomyces astaci</name>
    <name type="common">Crayfish plague agent</name>
    <dbReference type="NCBI Taxonomy" id="112090"/>
    <lineage>
        <taxon>Eukaryota</taxon>
        <taxon>Sar</taxon>
        <taxon>Stramenopiles</taxon>
        <taxon>Oomycota</taxon>
        <taxon>Saprolegniomycetes</taxon>
        <taxon>Saprolegniales</taxon>
        <taxon>Verrucalvaceae</taxon>
        <taxon>Aphanomyces</taxon>
    </lineage>
</organism>
<dbReference type="InterPro" id="IPR000602">
    <property type="entry name" value="Glyco_hydro_38_N"/>
</dbReference>
<dbReference type="InterPro" id="IPR011330">
    <property type="entry name" value="Glyco_hydro/deAcase_b/a-brl"/>
</dbReference>
<comment type="similarity">
    <text evidence="2">Belongs to the glycosyl hydrolase 38 family.</text>
</comment>
<dbReference type="SUPFAM" id="SSF74650">
    <property type="entry name" value="Galactose mutarotase-like"/>
    <property type="match status" value="1"/>
</dbReference>
<accession>A0A3R7F5B6</accession>
<sequence length="451" mass="50898">MLSALVPAVLVAMLLQGTDSAVHKTPPLRECDGWTPRYPVNAAYNTTFHGYADDVVNVHLIPHTHDDAGWLLTVDEYFTEQVDYILDTVLVELHKNPDRRFMYVEQAFLRRCGIGFDALYFARMDYQDYAKRKLNKDLGMIQENSYGAPPGFYFDENPPVKDDPYLHDYNVCDRVKSFVDLSLQRAKYTKGKQCNHIYWPVGEDFKFQNAVKWFKNLDKLIHYSNQEGRVNVFYSTLGNYTDVKLQDKSLQWTTKTDDFFPYADRANGYWYALILVHQLAASVGLSLHHDGITGTEKQAVADDYALRLSEGVAAGTARLNDLLRPFTSQPFALCLLTNMSLCNTTDSDPFTFFVYNPLAVARSYTIELPINAKNAAVELANGTAVPSVVVPFVPVYSQPIANTAPHQLVVQAHVPPLSWLVYHVTFPKASSSEESTNGWDVVTESIMSAEN</sequence>
<dbReference type="Proteomes" id="UP000285430">
    <property type="component" value="Unassembled WGS sequence"/>
</dbReference>
<dbReference type="GO" id="GO:0006013">
    <property type="term" value="P:mannose metabolic process"/>
    <property type="evidence" value="ECO:0007669"/>
    <property type="project" value="InterPro"/>
</dbReference>
<dbReference type="PANTHER" id="PTHR11607">
    <property type="entry name" value="ALPHA-MANNOSIDASE"/>
    <property type="match status" value="1"/>
</dbReference>
<evidence type="ECO:0000259" key="8">
    <source>
        <dbReference type="Pfam" id="PF01074"/>
    </source>
</evidence>
<feature type="non-terminal residue" evidence="9">
    <location>
        <position position="451"/>
    </location>
</feature>
<dbReference type="InterPro" id="IPR027291">
    <property type="entry name" value="Glyco_hydro_38_N_sf"/>
</dbReference>
<feature type="domain" description="Glycoside hydrolase family 38 N-terminal" evidence="8">
    <location>
        <begin position="114"/>
        <end position="263"/>
    </location>
</feature>
<evidence type="ECO:0000256" key="2">
    <source>
        <dbReference type="ARBA" id="ARBA00009792"/>
    </source>
</evidence>
<dbReference type="Pfam" id="PF01074">
    <property type="entry name" value="Glyco_hydro_38N"/>
    <property type="match status" value="2"/>
</dbReference>
<dbReference type="AlphaFoldDB" id="A0A3R7F5B6"/>
<reference evidence="9 10" key="1">
    <citation type="submission" date="2018-08" db="EMBL/GenBank/DDBJ databases">
        <title>Aphanomyces genome sequencing and annotation.</title>
        <authorList>
            <person name="Minardi D."/>
            <person name="Oidtmann B."/>
            <person name="Van Der Giezen M."/>
            <person name="Studholme D.J."/>
        </authorList>
    </citation>
    <scope>NUCLEOTIDE SEQUENCE [LARGE SCALE GENOMIC DNA]</scope>
    <source>
        <strain evidence="9 10">Da</strain>
    </source>
</reference>
<protein>
    <recommendedName>
        <fullName evidence="8">Glycoside hydrolase family 38 N-terminal domain-containing protein</fullName>
    </recommendedName>
</protein>
<dbReference type="InterPro" id="IPR011013">
    <property type="entry name" value="Gal_mutarotase_sf_dom"/>
</dbReference>
<comment type="cofactor">
    <cofactor evidence="1">
        <name>Zn(2+)</name>
        <dbReference type="ChEBI" id="CHEBI:29105"/>
    </cofactor>
</comment>
<evidence type="ECO:0000256" key="4">
    <source>
        <dbReference type="ARBA" id="ARBA00022801"/>
    </source>
</evidence>
<dbReference type="SUPFAM" id="SSF88713">
    <property type="entry name" value="Glycoside hydrolase/deacetylase"/>
    <property type="match status" value="1"/>
</dbReference>
<evidence type="ECO:0000256" key="5">
    <source>
        <dbReference type="ARBA" id="ARBA00022833"/>
    </source>
</evidence>
<feature type="domain" description="Glycoside hydrolase family 38 N-terminal" evidence="8">
    <location>
        <begin position="57"/>
        <end position="111"/>
    </location>
</feature>
<dbReference type="PANTHER" id="PTHR11607:SF3">
    <property type="entry name" value="LYSOSOMAL ALPHA-MANNOSIDASE"/>
    <property type="match status" value="1"/>
</dbReference>
<name>A0A3R7F5B6_APHAT</name>
<keyword evidence="5" id="KW-0862">Zinc</keyword>
<evidence type="ECO:0000256" key="1">
    <source>
        <dbReference type="ARBA" id="ARBA00001947"/>
    </source>
</evidence>
<gene>
    <name evidence="9" type="ORF">DYB37_012241</name>
</gene>
<dbReference type="VEuPathDB" id="FungiDB:H257_15245"/>
<dbReference type="Gene3D" id="3.20.110.10">
    <property type="entry name" value="Glycoside hydrolase 38, N terminal domain"/>
    <property type="match status" value="2"/>
</dbReference>
<dbReference type="GO" id="GO:0046872">
    <property type="term" value="F:metal ion binding"/>
    <property type="evidence" value="ECO:0007669"/>
    <property type="project" value="UniProtKB-KW"/>
</dbReference>
<feature type="chain" id="PRO_5018575901" description="Glycoside hydrolase family 38 N-terminal domain-containing protein" evidence="7">
    <location>
        <begin position="21"/>
        <end position="451"/>
    </location>
</feature>
<evidence type="ECO:0000313" key="9">
    <source>
        <dbReference type="EMBL" id="RHZ24496.1"/>
    </source>
</evidence>
<proteinExistence type="inferred from homology"/>
<keyword evidence="6" id="KW-0326">Glycosidase</keyword>
<evidence type="ECO:0000313" key="10">
    <source>
        <dbReference type="Proteomes" id="UP000285430"/>
    </source>
</evidence>
<dbReference type="InterPro" id="IPR013780">
    <property type="entry name" value="Glyco_hydro_b"/>
</dbReference>
<evidence type="ECO:0000256" key="6">
    <source>
        <dbReference type="ARBA" id="ARBA00023295"/>
    </source>
</evidence>
<keyword evidence="3" id="KW-0479">Metal-binding</keyword>
<comment type="caution">
    <text evidence="9">The sequence shown here is derived from an EMBL/GenBank/DDBJ whole genome shotgun (WGS) entry which is preliminary data.</text>
</comment>
<dbReference type="EMBL" id="QUTH01002677">
    <property type="protein sequence ID" value="RHZ24496.1"/>
    <property type="molecule type" value="Genomic_DNA"/>
</dbReference>
<dbReference type="InterPro" id="IPR037094">
    <property type="entry name" value="Glyco_hydro_38_cen_sf"/>
</dbReference>
<dbReference type="Gene3D" id="1.20.1270.50">
    <property type="entry name" value="Glycoside hydrolase family 38, central domain"/>
    <property type="match status" value="2"/>
</dbReference>
<dbReference type="SUPFAM" id="SSF88688">
    <property type="entry name" value="Families 57/38 glycoside transferase middle domain"/>
    <property type="match status" value="1"/>
</dbReference>
<dbReference type="GO" id="GO:0030246">
    <property type="term" value="F:carbohydrate binding"/>
    <property type="evidence" value="ECO:0007669"/>
    <property type="project" value="InterPro"/>
</dbReference>
<evidence type="ECO:0000256" key="7">
    <source>
        <dbReference type="SAM" id="SignalP"/>
    </source>
</evidence>
<keyword evidence="7" id="KW-0732">Signal</keyword>
<keyword evidence="4" id="KW-0378">Hydrolase</keyword>
<dbReference type="InterPro" id="IPR050843">
    <property type="entry name" value="Glycosyl_Hydrlase_38"/>
</dbReference>